<evidence type="ECO:0000313" key="1">
    <source>
        <dbReference type="EMBL" id="GHI41915.1"/>
    </source>
</evidence>
<gene>
    <name evidence="1" type="ORF">Sviol_63230</name>
</gene>
<comment type="caution">
    <text evidence="1">The sequence shown here is derived from an EMBL/GenBank/DDBJ whole genome shotgun (WGS) entry which is preliminary data.</text>
</comment>
<keyword evidence="2" id="KW-1185">Reference proteome</keyword>
<protein>
    <submittedName>
        <fullName evidence="1">Uncharacterized protein</fullName>
    </submittedName>
</protein>
<proteinExistence type="predicted"/>
<dbReference type="RefSeq" id="WP_189963431.1">
    <property type="nucleotide sequence ID" value="NZ_BMUA01000008.1"/>
</dbReference>
<accession>A0ABQ3QXC1</accession>
<dbReference type="Proteomes" id="UP001050808">
    <property type="component" value="Unassembled WGS sequence"/>
</dbReference>
<dbReference type="EMBL" id="BNDY01000017">
    <property type="protein sequence ID" value="GHI41915.1"/>
    <property type="molecule type" value="Genomic_DNA"/>
</dbReference>
<reference evidence="1" key="1">
    <citation type="submission" date="2024-05" db="EMBL/GenBank/DDBJ databases">
        <title>Whole genome shotgun sequence of Streptomyces violascens NBRC 12920.</title>
        <authorList>
            <person name="Komaki H."/>
            <person name="Tamura T."/>
        </authorList>
    </citation>
    <scope>NUCLEOTIDE SEQUENCE</scope>
    <source>
        <strain evidence="1">NBRC 12920</strain>
    </source>
</reference>
<organism evidence="1 2">
    <name type="scientific">Streptomyces violascens</name>
    <dbReference type="NCBI Taxonomy" id="67381"/>
    <lineage>
        <taxon>Bacteria</taxon>
        <taxon>Bacillati</taxon>
        <taxon>Actinomycetota</taxon>
        <taxon>Actinomycetes</taxon>
        <taxon>Kitasatosporales</taxon>
        <taxon>Streptomycetaceae</taxon>
        <taxon>Streptomyces</taxon>
    </lineage>
</organism>
<evidence type="ECO:0000313" key="2">
    <source>
        <dbReference type="Proteomes" id="UP001050808"/>
    </source>
</evidence>
<name>A0ABQ3QXC1_9ACTN</name>
<sequence length="136" mass="13880">MTAYRSNELFRASGLTLNSNTDHVTASVVNAVTGRAGAIDISRISNGLLVVNVANAPTGTNPTLTVLIDVADALGNWVLVSNPAGISGSAIGSSGFTYGNLSGGYQLTDTARIRWTLGGTGSPSFTGVSFSLYGRP</sequence>